<dbReference type="RefSeq" id="WP_044347702.1">
    <property type="nucleotide sequence ID" value="NZ_AZAC01000010.1"/>
</dbReference>
<dbReference type="InParanoid" id="A0A0D2GIG5"/>
<dbReference type="CDD" id="cd01335">
    <property type="entry name" value="Radical_SAM"/>
    <property type="match status" value="1"/>
</dbReference>
<evidence type="ECO:0000256" key="3">
    <source>
        <dbReference type="ARBA" id="ARBA00022723"/>
    </source>
</evidence>
<dbReference type="SFLD" id="SFLDG01067">
    <property type="entry name" value="SPASM/twitch_domain_containing"/>
    <property type="match status" value="1"/>
</dbReference>
<dbReference type="GO" id="GO:0003824">
    <property type="term" value="F:catalytic activity"/>
    <property type="evidence" value="ECO:0007669"/>
    <property type="project" value="InterPro"/>
</dbReference>
<dbReference type="Proteomes" id="UP000032233">
    <property type="component" value="Unassembled WGS sequence"/>
</dbReference>
<dbReference type="InterPro" id="IPR050377">
    <property type="entry name" value="Radical_SAM_PqqE_MftC-like"/>
</dbReference>
<dbReference type="SUPFAM" id="SSF102114">
    <property type="entry name" value="Radical SAM enzymes"/>
    <property type="match status" value="1"/>
</dbReference>
<dbReference type="EMBL" id="AZAC01000010">
    <property type="protein sequence ID" value="KIX14607.1"/>
    <property type="molecule type" value="Genomic_DNA"/>
</dbReference>
<dbReference type="Pfam" id="PF04055">
    <property type="entry name" value="Radical_SAM"/>
    <property type="match status" value="1"/>
</dbReference>
<comment type="caution">
    <text evidence="7">The sequence shown here is derived from an EMBL/GenBank/DDBJ whole genome shotgun (WGS) entry which is preliminary data.</text>
</comment>
<dbReference type="SMART" id="SM00729">
    <property type="entry name" value="Elp3"/>
    <property type="match status" value="1"/>
</dbReference>
<dbReference type="GO" id="GO:0046872">
    <property type="term" value="F:metal ion binding"/>
    <property type="evidence" value="ECO:0007669"/>
    <property type="project" value="UniProtKB-KW"/>
</dbReference>
<evidence type="ECO:0000256" key="4">
    <source>
        <dbReference type="ARBA" id="ARBA00023004"/>
    </source>
</evidence>
<evidence type="ECO:0000256" key="1">
    <source>
        <dbReference type="ARBA" id="ARBA00001966"/>
    </source>
</evidence>
<feature type="domain" description="Radical SAM core" evidence="6">
    <location>
        <begin position="119"/>
        <end position="333"/>
    </location>
</feature>
<dbReference type="InterPro" id="IPR013785">
    <property type="entry name" value="Aldolase_TIM"/>
</dbReference>
<evidence type="ECO:0000313" key="8">
    <source>
        <dbReference type="Proteomes" id="UP000032233"/>
    </source>
</evidence>
<organism evidence="7 8">
    <name type="scientific">Dethiosulfatarculus sandiegensis</name>
    <dbReference type="NCBI Taxonomy" id="1429043"/>
    <lineage>
        <taxon>Bacteria</taxon>
        <taxon>Pseudomonadati</taxon>
        <taxon>Thermodesulfobacteriota</taxon>
        <taxon>Desulfarculia</taxon>
        <taxon>Desulfarculales</taxon>
        <taxon>Desulfarculaceae</taxon>
        <taxon>Dethiosulfatarculus</taxon>
    </lineage>
</organism>
<dbReference type="InterPro" id="IPR023885">
    <property type="entry name" value="4Fe4S-binding_SPASM_dom"/>
</dbReference>
<name>A0A0D2GIG5_9BACT</name>
<keyword evidence="8" id="KW-1185">Reference proteome</keyword>
<dbReference type="OrthoDB" id="9782387at2"/>
<dbReference type="Pfam" id="PF13186">
    <property type="entry name" value="SPASM"/>
    <property type="match status" value="1"/>
</dbReference>
<dbReference type="AlphaFoldDB" id="A0A0D2GIG5"/>
<dbReference type="InterPro" id="IPR006638">
    <property type="entry name" value="Elp3/MiaA/NifB-like_rSAM"/>
</dbReference>
<evidence type="ECO:0000256" key="5">
    <source>
        <dbReference type="ARBA" id="ARBA00023014"/>
    </source>
</evidence>
<gene>
    <name evidence="7" type="ORF">X474_07525</name>
</gene>
<dbReference type="PROSITE" id="PS51918">
    <property type="entry name" value="RADICAL_SAM"/>
    <property type="match status" value="1"/>
</dbReference>
<keyword evidence="4" id="KW-0408">Iron</keyword>
<protein>
    <recommendedName>
        <fullName evidence="6">Radical SAM core domain-containing protein</fullName>
    </recommendedName>
</protein>
<dbReference type="STRING" id="1429043.X474_07525"/>
<dbReference type="PANTHER" id="PTHR11228">
    <property type="entry name" value="RADICAL SAM DOMAIN PROTEIN"/>
    <property type="match status" value="1"/>
</dbReference>
<sequence>MQQNIKPAYSFSFESGFIIRQERSSGLLFARGGTPAWELDPYHTDFLRLLYLGGGYEQACSAVMQLHRLEHFAPQVEILTQIGVLTPCNQTKQLPKPLFADLVDQVRTGRIKAQGFECLAGPSSITLYVTMKCQQDCDFCFLTPNVKALPQKVGLDDWLSVMDQAADMGIPGLAILGGEPTLYPDMPEIIKKAGELKIPLALTTNGLFIPEPLLKALEENPNSLICLSLESPRKHIHEKTVGQPEHLVFANLKKIAARGIRFNVNTIGLGQPLEDLKEIYDLCAELGAEVWFLNLLYRNGRSDVNFPGNLWYAEVDKALRQYVADQNTSTSYQLFGCQLYWTYTASQYQAKVLPTRYNKLISGCSAGAYPLEILPTGEVLPCINLPYPKYVAGNIKDNSLEDIWFNAPVLNKIRQKTKIPDQCRGCHLVKICQGGCLARRIKPHDPLVNLPDRLCPVLNEEDLVS</sequence>
<dbReference type="SFLD" id="SFLDS00029">
    <property type="entry name" value="Radical_SAM"/>
    <property type="match status" value="1"/>
</dbReference>
<proteinExistence type="predicted"/>
<keyword evidence="5" id="KW-0411">Iron-sulfur</keyword>
<dbReference type="InterPro" id="IPR007197">
    <property type="entry name" value="rSAM"/>
</dbReference>
<evidence type="ECO:0000313" key="7">
    <source>
        <dbReference type="EMBL" id="KIX14607.1"/>
    </source>
</evidence>
<dbReference type="Gene3D" id="3.20.20.70">
    <property type="entry name" value="Aldolase class I"/>
    <property type="match status" value="1"/>
</dbReference>
<dbReference type="GO" id="GO:0051536">
    <property type="term" value="F:iron-sulfur cluster binding"/>
    <property type="evidence" value="ECO:0007669"/>
    <property type="project" value="UniProtKB-KW"/>
</dbReference>
<dbReference type="InterPro" id="IPR058240">
    <property type="entry name" value="rSAM_sf"/>
</dbReference>
<dbReference type="NCBIfam" id="TIGR04085">
    <property type="entry name" value="rSAM_more_4Fe4S"/>
    <property type="match status" value="1"/>
</dbReference>
<keyword evidence="3" id="KW-0479">Metal-binding</keyword>
<evidence type="ECO:0000259" key="6">
    <source>
        <dbReference type="PROSITE" id="PS51918"/>
    </source>
</evidence>
<reference evidence="7 8" key="1">
    <citation type="submission" date="2013-11" db="EMBL/GenBank/DDBJ databases">
        <title>Metagenomic analysis of a methanogenic consortium involved in long chain n-alkane degradation.</title>
        <authorList>
            <person name="Davidova I.A."/>
            <person name="Callaghan A.V."/>
            <person name="Wawrik B."/>
            <person name="Pruitt S."/>
            <person name="Marks C."/>
            <person name="Duncan K.E."/>
            <person name="Suflita J.M."/>
        </authorList>
    </citation>
    <scope>NUCLEOTIDE SEQUENCE [LARGE SCALE GENOMIC DNA]</scope>
    <source>
        <strain evidence="7 8">SPR</strain>
    </source>
</reference>
<accession>A0A0D2GIG5</accession>
<dbReference type="PANTHER" id="PTHR11228:SF7">
    <property type="entry name" value="PQQA PEPTIDE CYCLASE"/>
    <property type="match status" value="1"/>
</dbReference>
<evidence type="ECO:0000256" key="2">
    <source>
        <dbReference type="ARBA" id="ARBA00022691"/>
    </source>
</evidence>
<comment type="cofactor">
    <cofactor evidence="1">
        <name>[4Fe-4S] cluster</name>
        <dbReference type="ChEBI" id="CHEBI:49883"/>
    </cofactor>
</comment>
<dbReference type="SFLD" id="SFLDG01386">
    <property type="entry name" value="main_SPASM_domain-containing"/>
    <property type="match status" value="1"/>
</dbReference>
<keyword evidence="2" id="KW-0949">S-adenosyl-L-methionine</keyword>